<accession>A0A1G7U3Y2</accession>
<name>A0A1G7U3Y2_CHIFI</name>
<dbReference type="OrthoDB" id="648861at2"/>
<organism evidence="1 2">
    <name type="scientific">Chitinophaga filiformis</name>
    <name type="common">Myxococcus filiformis</name>
    <name type="synonym">Flexibacter filiformis</name>
    <dbReference type="NCBI Taxonomy" id="104663"/>
    <lineage>
        <taxon>Bacteria</taxon>
        <taxon>Pseudomonadati</taxon>
        <taxon>Bacteroidota</taxon>
        <taxon>Chitinophagia</taxon>
        <taxon>Chitinophagales</taxon>
        <taxon>Chitinophagaceae</taxon>
        <taxon>Chitinophaga</taxon>
    </lineage>
</organism>
<dbReference type="EMBL" id="FNBN01000004">
    <property type="protein sequence ID" value="SDG42114.1"/>
    <property type="molecule type" value="Genomic_DNA"/>
</dbReference>
<dbReference type="AlphaFoldDB" id="A0A1G7U3Y2"/>
<proteinExistence type="predicted"/>
<dbReference type="STRING" id="104663.SAMN04488121_104205"/>
<evidence type="ECO:0000313" key="1">
    <source>
        <dbReference type="EMBL" id="SDG42114.1"/>
    </source>
</evidence>
<protein>
    <submittedName>
        <fullName evidence="1">Uncharacterized protein</fullName>
    </submittedName>
</protein>
<gene>
    <name evidence="1" type="ORF">SAMN04488121_104205</name>
</gene>
<sequence>MKQTNTATVTSSQAISVGQIILDDTNYLTFWGHIRKDDTWQRCDFITTYEVLNTMLRYVQDRSDAVQMTIVQKLENMEQIPDMIDLELELGKAVVFDNMYFRLTRPGHREDGNWIEYTDGECYYIEQVTPLPSAKVPQFVRKIDHCMDMLHKSYELYLGYIELDFDEDAARKKADLTDDLKYTLAYYAWKERTL</sequence>
<reference evidence="1 2" key="1">
    <citation type="submission" date="2016-10" db="EMBL/GenBank/DDBJ databases">
        <authorList>
            <person name="de Groot N.N."/>
        </authorList>
    </citation>
    <scope>NUCLEOTIDE SEQUENCE [LARGE SCALE GENOMIC DNA]</scope>
    <source>
        <strain evidence="1 2">DSM 527</strain>
    </source>
</reference>
<dbReference type="Proteomes" id="UP000199045">
    <property type="component" value="Unassembled WGS sequence"/>
</dbReference>
<dbReference type="RefSeq" id="WP_089834386.1">
    <property type="nucleotide sequence ID" value="NZ_FNBN01000004.1"/>
</dbReference>
<evidence type="ECO:0000313" key="2">
    <source>
        <dbReference type="Proteomes" id="UP000199045"/>
    </source>
</evidence>